<name>A0A4P6KJ42_9MICO</name>
<proteinExistence type="predicted"/>
<keyword evidence="1" id="KW-0812">Transmembrane</keyword>
<dbReference type="AlphaFoldDB" id="A0A4P6KJ42"/>
<dbReference type="Proteomes" id="UP000289260">
    <property type="component" value="Chromosome"/>
</dbReference>
<keyword evidence="3" id="KW-1185">Reference proteome</keyword>
<evidence type="ECO:0000313" key="2">
    <source>
        <dbReference type="EMBL" id="QBE50370.1"/>
    </source>
</evidence>
<feature type="transmembrane region" description="Helical" evidence="1">
    <location>
        <begin position="75"/>
        <end position="97"/>
    </location>
</feature>
<keyword evidence="1" id="KW-0472">Membrane</keyword>
<sequence length="140" mass="15021">MPTSQPVLLRALRWGILATIALVVVFGGIGWLVAEGRGLTGGAMGAAFAGVFLLLTVGSIAFANRFVDSPVYVPVFFGIVMGAWLVKFIGFIVALLILRGQPWLDPRMFFFGLLAGVIVSLVIDVLVVTKSRIPYVSDPR</sequence>
<dbReference type="KEGG" id="ltr:EVS81_13100"/>
<feature type="transmembrane region" description="Helical" evidence="1">
    <location>
        <begin position="109"/>
        <end position="129"/>
    </location>
</feature>
<accession>A0A4P6KJ42</accession>
<evidence type="ECO:0000256" key="1">
    <source>
        <dbReference type="SAM" id="Phobius"/>
    </source>
</evidence>
<protein>
    <submittedName>
        <fullName evidence="2">3-oxoacyl-ACP reductase</fullName>
    </submittedName>
</protein>
<feature type="transmembrane region" description="Helical" evidence="1">
    <location>
        <begin position="12"/>
        <end position="34"/>
    </location>
</feature>
<organism evidence="2 3">
    <name type="scientific">Leucobacter triazinivorans</name>
    <dbReference type="NCBI Taxonomy" id="1784719"/>
    <lineage>
        <taxon>Bacteria</taxon>
        <taxon>Bacillati</taxon>
        <taxon>Actinomycetota</taxon>
        <taxon>Actinomycetes</taxon>
        <taxon>Micrococcales</taxon>
        <taxon>Microbacteriaceae</taxon>
        <taxon>Leucobacter</taxon>
    </lineage>
</organism>
<reference evidence="2 3" key="1">
    <citation type="submission" date="2019-02" db="EMBL/GenBank/DDBJ databases">
        <authorList>
            <person name="Sun L."/>
            <person name="Pan D."/>
            <person name="Wu X."/>
        </authorList>
    </citation>
    <scope>NUCLEOTIDE SEQUENCE [LARGE SCALE GENOMIC DNA]</scope>
    <source>
        <strain evidence="2 3">JW-1</strain>
    </source>
</reference>
<keyword evidence="1" id="KW-1133">Transmembrane helix</keyword>
<gene>
    <name evidence="2" type="ORF">EVS81_13100</name>
</gene>
<dbReference type="OrthoDB" id="5117309at2"/>
<feature type="transmembrane region" description="Helical" evidence="1">
    <location>
        <begin position="41"/>
        <end position="63"/>
    </location>
</feature>
<dbReference type="EMBL" id="CP035806">
    <property type="protein sequence ID" value="QBE50370.1"/>
    <property type="molecule type" value="Genomic_DNA"/>
</dbReference>
<evidence type="ECO:0000313" key="3">
    <source>
        <dbReference type="Proteomes" id="UP000289260"/>
    </source>
</evidence>